<name>A0A0A9EF50_ARUDO</name>
<reference evidence="1" key="1">
    <citation type="submission" date="2014-09" db="EMBL/GenBank/DDBJ databases">
        <authorList>
            <person name="Magalhaes I.L.F."/>
            <person name="Oliveira U."/>
            <person name="Santos F.R."/>
            <person name="Vidigal T.H.D.A."/>
            <person name="Brescovit A.D."/>
            <person name="Santos A.J."/>
        </authorList>
    </citation>
    <scope>NUCLEOTIDE SEQUENCE</scope>
    <source>
        <tissue evidence="1">Shoot tissue taken approximately 20 cm above the soil surface</tissue>
    </source>
</reference>
<sequence>MNCLSSCHDYNCSGIIEWWTSSPPTHL</sequence>
<reference evidence="1" key="2">
    <citation type="journal article" date="2015" name="Data Brief">
        <title>Shoot transcriptome of the giant reed, Arundo donax.</title>
        <authorList>
            <person name="Barrero R.A."/>
            <person name="Guerrero F.D."/>
            <person name="Moolhuijzen P."/>
            <person name="Goolsby J.A."/>
            <person name="Tidwell J."/>
            <person name="Bellgard S.E."/>
            <person name="Bellgard M.I."/>
        </authorList>
    </citation>
    <scope>NUCLEOTIDE SEQUENCE</scope>
    <source>
        <tissue evidence="1">Shoot tissue taken approximately 20 cm above the soil surface</tissue>
    </source>
</reference>
<dbReference type="AlphaFoldDB" id="A0A0A9EF50"/>
<dbReference type="EMBL" id="GBRH01199204">
    <property type="protein sequence ID" value="JAD98691.1"/>
    <property type="molecule type" value="Transcribed_RNA"/>
</dbReference>
<protein>
    <submittedName>
        <fullName evidence="1">Uncharacterized protein</fullName>
    </submittedName>
</protein>
<accession>A0A0A9EF50</accession>
<proteinExistence type="predicted"/>
<organism evidence="1">
    <name type="scientific">Arundo donax</name>
    <name type="common">Giant reed</name>
    <name type="synonym">Donax arundinaceus</name>
    <dbReference type="NCBI Taxonomy" id="35708"/>
    <lineage>
        <taxon>Eukaryota</taxon>
        <taxon>Viridiplantae</taxon>
        <taxon>Streptophyta</taxon>
        <taxon>Embryophyta</taxon>
        <taxon>Tracheophyta</taxon>
        <taxon>Spermatophyta</taxon>
        <taxon>Magnoliopsida</taxon>
        <taxon>Liliopsida</taxon>
        <taxon>Poales</taxon>
        <taxon>Poaceae</taxon>
        <taxon>PACMAD clade</taxon>
        <taxon>Arundinoideae</taxon>
        <taxon>Arundineae</taxon>
        <taxon>Arundo</taxon>
    </lineage>
</organism>
<evidence type="ECO:0000313" key="1">
    <source>
        <dbReference type="EMBL" id="JAD98691.1"/>
    </source>
</evidence>